<sequence length="240" mass="25134">MAIELPGPVVTFLQVIGVKWPQVNEDAVREFAGHVRDFAAEIDGTHQQATATVKAMGDAYRANSYELLVSKWAHLSQGHMSELNEACSLLATALDAAADYIVAMKLECIAELGVLAVSFVADQAAAVATLGLAEAAEAAIVEAADLAVEYLKQMLIQYITAQVIDAALTPLLGTVEKAVAGMSYQALEDTLGVSGSGPGDGFSIHPEDLKAHARVIGQHAAAVQGHAEVFTGRFAGLDFS</sequence>
<reference evidence="1 2" key="1">
    <citation type="submission" date="2024-09" db="EMBL/GenBank/DDBJ databases">
        <authorList>
            <person name="Lee S.D."/>
        </authorList>
    </citation>
    <scope>NUCLEOTIDE SEQUENCE [LARGE SCALE GENOMIC DNA]</scope>
    <source>
        <strain evidence="1 2">N1-1</strain>
    </source>
</reference>
<dbReference type="EMBL" id="JBHEZX010000011">
    <property type="protein sequence ID" value="MFC1412442.1"/>
    <property type="molecule type" value="Genomic_DNA"/>
</dbReference>
<evidence type="ECO:0000313" key="1">
    <source>
        <dbReference type="EMBL" id="MFC1412442.1"/>
    </source>
</evidence>
<protein>
    <submittedName>
        <fullName evidence="1">Uncharacterized protein</fullName>
    </submittedName>
</protein>
<dbReference type="Pfam" id="PF25547">
    <property type="entry name" value="WXG100_2"/>
    <property type="match status" value="1"/>
</dbReference>
<proteinExistence type="predicted"/>
<evidence type="ECO:0000313" key="2">
    <source>
        <dbReference type="Proteomes" id="UP001592582"/>
    </source>
</evidence>
<organism evidence="1 2">
    <name type="scientific">Streptacidiphilus alkalitolerans</name>
    <dbReference type="NCBI Taxonomy" id="3342712"/>
    <lineage>
        <taxon>Bacteria</taxon>
        <taxon>Bacillati</taxon>
        <taxon>Actinomycetota</taxon>
        <taxon>Actinomycetes</taxon>
        <taxon>Kitasatosporales</taxon>
        <taxon>Streptomycetaceae</taxon>
        <taxon>Streptacidiphilus</taxon>
    </lineage>
</organism>
<name>A0ABV6VFF3_9ACTN</name>
<accession>A0ABV6VFF3</accession>
<dbReference type="Proteomes" id="UP001592582">
    <property type="component" value="Unassembled WGS sequence"/>
</dbReference>
<comment type="caution">
    <text evidence="1">The sequence shown here is derived from an EMBL/GenBank/DDBJ whole genome shotgun (WGS) entry which is preliminary data.</text>
</comment>
<keyword evidence="2" id="KW-1185">Reference proteome</keyword>
<dbReference type="InterPro" id="IPR057746">
    <property type="entry name" value="CpnT-like_N"/>
</dbReference>
<dbReference type="Gene3D" id="1.10.287.1060">
    <property type="entry name" value="ESAT-6-like"/>
    <property type="match status" value="1"/>
</dbReference>
<gene>
    <name evidence="1" type="ORF">ACEZDG_24540</name>
</gene>